<feature type="signal peptide" evidence="1">
    <location>
        <begin position="1"/>
        <end position="24"/>
    </location>
</feature>
<keyword evidence="3" id="KW-1185">Reference proteome</keyword>
<evidence type="ECO:0008006" key="4">
    <source>
        <dbReference type="Google" id="ProtNLM"/>
    </source>
</evidence>
<organism evidence="2 3">
    <name type="scientific">Devosia chinhatensis</name>
    <dbReference type="NCBI Taxonomy" id="429727"/>
    <lineage>
        <taxon>Bacteria</taxon>
        <taxon>Pseudomonadati</taxon>
        <taxon>Pseudomonadota</taxon>
        <taxon>Alphaproteobacteria</taxon>
        <taxon>Hyphomicrobiales</taxon>
        <taxon>Devosiaceae</taxon>
        <taxon>Devosia</taxon>
    </lineage>
</organism>
<protein>
    <recommendedName>
        <fullName evidence="4">PepSY domain-containing protein</fullName>
    </recommendedName>
</protein>
<name>A0A0F5FG82_9HYPH</name>
<reference evidence="2 3" key="1">
    <citation type="submission" date="2015-03" db="EMBL/GenBank/DDBJ databases">
        <authorList>
            <person name="Hassan Y."/>
            <person name="Lepp D."/>
            <person name="Li X.-Z."/>
            <person name="Zhou T."/>
        </authorList>
    </citation>
    <scope>NUCLEOTIDE SEQUENCE [LARGE SCALE GENOMIC DNA]</scope>
    <source>
        <strain evidence="2 3">IPL18</strain>
    </source>
</reference>
<dbReference type="Proteomes" id="UP000033649">
    <property type="component" value="Unassembled WGS sequence"/>
</dbReference>
<accession>A0A0F5FG82</accession>
<gene>
    <name evidence="2" type="ORF">VE26_14955</name>
</gene>
<feature type="chain" id="PRO_5002486328" description="PepSY domain-containing protein" evidence="1">
    <location>
        <begin position="25"/>
        <end position="90"/>
    </location>
</feature>
<evidence type="ECO:0000313" key="2">
    <source>
        <dbReference type="EMBL" id="KKB07914.1"/>
    </source>
</evidence>
<evidence type="ECO:0000256" key="1">
    <source>
        <dbReference type="SAM" id="SignalP"/>
    </source>
</evidence>
<dbReference type="PATRIC" id="fig|429727.3.peg.3063"/>
<sequence length="90" mass="9626">MIKNSVVALVTAAALAGVAMPAMAASDPITAESSSDSFNRDYVQYQLQSKGVNATSVEQWGNYVRAFVVGDDGRVTMQYFDEDTLAPIAM</sequence>
<comment type="caution">
    <text evidence="2">The sequence shown here is derived from an EMBL/GenBank/DDBJ whole genome shotgun (WGS) entry which is preliminary data.</text>
</comment>
<dbReference type="OrthoDB" id="7951125at2"/>
<dbReference type="AlphaFoldDB" id="A0A0F5FG82"/>
<dbReference type="RefSeq" id="WP_046105943.1">
    <property type="nucleotide sequence ID" value="NZ_JZEY01000061.1"/>
</dbReference>
<evidence type="ECO:0000313" key="3">
    <source>
        <dbReference type="Proteomes" id="UP000033649"/>
    </source>
</evidence>
<proteinExistence type="predicted"/>
<keyword evidence="1" id="KW-0732">Signal</keyword>
<dbReference type="EMBL" id="JZEY01000061">
    <property type="protein sequence ID" value="KKB07914.1"/>
    <property type="molecule type" value="Genomic_DNA"/>
</dbReference>